<comment type="subcellular location">
    <subcellularLocation>
        <location evidence="1">Peroxisome</location>
    </subcellularLocation>
</comment>
<dbReference type="GO" id="GO:0005777">
    <property type="term" value="C:peroxisome"/>
    <property type="evidence" value="ECO:0007669"/>
    <property type="project" value="UniProtKB-SubCell"/>
</dbReference>
<organism evidence="7 8">
    <name type="scientific">Dinothrombium tinctorium</name>
    <dbReference type="NCBI Taxonomy" id="1965070"/>
    <lineage>
        <taxon>Eukaryota</taxon>
        <taxon>Metazoa</taxon>
        <taxon>Ecdysozoa</taxon>
        <taxon>Arthropoda</taxon>
        <taxon>Chelicerata</taxon>
        <taxon>Arachnida</taxon>
        <taxon>Acari</taxon>
        <taxon>Acariformes</taxon>
        <taxon>Trombidiformes</taxon>
        <taxon>Prostigmata</taxon>
        <taxon>Anystina</taxon>
        <taxon>Parasitengona</taxon>
        <taxon>Trombidioidea</taxon>
        <taxon>Trombidiidae</taxon>
        <taxon>Dinothrombium</taxon>
    </lineage>
</organism>
<keyword evidence="3" id="KW-0436">Ligase</keyword>
<evidence type="ECO:0000256" key="2">
    <source>
        <dbReference type="ARBA" id="ARBA00006432"/>
    </source>
</evidence>
<evidence type="ECO:0000256" key="1">
    <source>
        <dbReference type="ARBA" id="ARBA00004275"/>
    </source>
</evidence>
<name>A0A443Q8X3_9ACAR</name>
<dbReference type="Gene3D" id="3.40.50.12780">
    <property type="entry name" value="N-terminal domain of ligase-like"/>
    <property type="match status" value="1"/>
</dbReference>
<feature type="domain" description="AMP-binding enzyme C-terminal" evidence="6">
    <location>
        <begin position="203"/>
        <end position="281"/>
    </location>
</feature>
<feature type="domain" description="AMP-dependent synthetase/ligase" evidence="5">
    <location>
        <begin position="6"/>
        <end position="152"/>
    </location>
</feature>
<evidence type="ECO:0000313" key="8">
    <source>
        <dbReference type="Proteomes" id="UP000285301"/>
    </source>
</evidence>
<comment type="similarity">
    <text evidence="2">Belongs to the ATP-dependent AMP-binding enzyme family.</text>
</comment>
<dbReference type="AlphaFoldDB" id="A0A443Q8X3"/>
<sequence length="290" mass="32606">GVLCEALFAGATVALTEDWSSEGVYKFCEKYKVSSVYLEPPMITNFIDLYYEDTKMCLKKVISTGDVLPINVANDFISKFKPCYFSHLYGSSEAGVVAMNPACRGTTELKSVGIPSYEVEIKIVDPETNSKLGAYETGEICVKSPQVFKGYLNDDLLTKAQFDEEGFFKTGDAGYYDENGYVYFASRFSSRLKYDCWLFSTIELEDILEQHEAVKEAAVIAIDAGRMGKMPKAFVTLKEEWKNKIDESALLEWFDSQVVYYKQIRGGLAIVDSFPMTSTGKIDRQSLFDN</sequence>
<dbReference type="STRING" id="1965070.A0A443Q8X3"/>
<gene>
    <name evidence="7" type="ORF">B4U79_08365</name>
</gene>
<dbReference type="OrthoDB" id="6495516at2759"/>
<proteinExistence type="inferred from homology"/>
<keyword evidence="8" id="KW-1185">Reference proteome</keyword>
<evidence type="ECO:0000259" key="6">
    <source>
        <dbReference type="Pfam" id="PF13193"/>
    </source>
</evidence>
<protein>
    <submittedName>
        <fullName evidence="7">Uncharacterized protein</fullName>
    </submittedName>
</protein>
<dbReference type="InterPro" id="IPR025110">
    <property type="entry name" value="AMP-bd_C"/>
</dbReference>
<dbReference type="Gene3D" id="3.30.300.30">
    <property type="match status" value="1"/>
</dbReference>
<dbReference type="InterPro" id="IPR042099">
    <property type="entry name" value="ANL_N_sf"/>
</dbReference>
<dbReference type="Pfam" id="PF13193">
    <property type="entry name" value="AMP-binding_C"/>
    <property type="match status" value="1"/>
</dbReference>
<dbReference type="Pfam" id="PF00501">
    <property type="entry name" value="AMP-binding"/>
    <property type="match status" value="1"/>
</dbReference>
<dbReference type="InterPro" id="IPR000873">
    <property type="entry name" value="AMP-dep_synth/lig_dom"/>
</dbReference>
<dbReference type="PANTHER" id="PTHR24096:SF149">
    <property type="entry name" value="AMP-BINDING DOMAIN-CONTAINING PROTEIN-RELATED"/>
    <property type="match status" value="1"/>
</dbReference>
<comment type="caution">
    <text evidence="7">The sequence shown here is derived from an EMBL/GenBank/DDBJ whole genome shotgun (WGS) entry which is preliminary data.</text>
</comment>
<evidence type="ECO:0000313" key="7">
    <source>
        <dbReference type="EMBL" id="RWR99438.1"/>
    </source>
</evidence>
<evidence type="ECO:0000256" key="3">
    <source>
        <dbReference type="ARBA" id="ARBA00022598"/>
    </source>
</evidence>
<reference evidence="7 8" key="1">
    <citation type="journal article" date="2018" name="Gigascience">
        <title>Genomes of trombidid mites reveal novel predicted allergens and laterally-transferred genes associated with secondary metabolism.</title>
        <authorList>
            <person name="Dong X."/>
            <person name="Chaisiri K."/>
            <person name="Xia D."/>
            <person name="Armstrong S.D."/>
            <person name="Fang Y."/>
            <person name="Donnelly M.J."/>
            <person name="Kadowaki T."/>
            <person name="McGarry J.W."/>
            <person name="Darby A.C."/>
            <person name="Makepeace B.L."/>
        </authorList>
    </citation>
    <scope>NUCLEOTIDE SEQUENCE [LARGE SCALE GENOMIC DNA]</scope>
    <source>
        <strain evidence="7">UoL-WK</strain>
    </source>
</reference>
<dbReference type="GO" id="GO:0016405">
    <property type="term" value="F:CoA-ligase activity"/>
    <property type="evidence" value="ECO:0007669"/>
    <property type="project" value="TreeGrafter"/>
</dbReference>
<dbReference type="SUPFAM" id="SSF56801">
    <property type="entry name" value="Acetyl-CoA synthetase-like"/>
    <property type="match status" value="1"/>
</dbReference>
<evidence type="ECO:0000259" key="5">
    <source>
        <dbReference type="Pfam" id="PF00501"/>
    </source>
</evidence>
<keyword evidence="4" id="KW-0576">Peroxisome</keyword>
<evidence type="ECO:0000256" key="4">
    <source>
        <dbReference type="ARBA" id="ARBA00023140"/>
    </source>
</evidence>
<feature type="non-terminal residue" evidence="7">
    <location>
        <position position="290"/>
    </location>
</feature>
<dbReference type="EMBL" id="NCKU01015171">
    <property type="protein sequence ID" value="RWR99438.1"/>
    <property type="molecule type" value="Genomic_DNA"/>
</dbReference>
<dbReference type="InterPro" id="IPR045851">
    <property type="entry name" value="AMP-bd_C_sf"/>
</dbReference>
<accession>A0A443Q8X3</accession>
<dbReference type="Proteomes" id="UP000285301">
    <property type="component" value="Unassembled WGS sequence"/>
</dbReference>
<dbReference type="PANTHER" id="PTHR24096">
    <property type="entry name" value="LONG-CHAIN-FATTY-ACID--COA LIGASE"/>
    <property type="match status" value="1"/>
</dbReference>
<feature type="non-terminal residue" evidence="7">
    <location>
        <position position="1"/>
    </location>
</feature>